<dbReference type="PRINTS" id="PR00111">
    <property type="entry name" value="ABHYDROLASE"/>
</dbReference>
<evidence type="ECO:0000259" key="1">
    <source>
        <dbReference type="Pfam" id="PF00561"/>
    </source>
</evidence>
<feature type="domain" description="AB hydrolase-1" evidence="1">
    <location>
        <begin position="64"/>
        <end position="292"/>
    </location>
</feature>
<dbReference type="Gene3D" id="3.40.50.1820">
    <property type="entry name" value="alpha/beta hydrolase"/>
    <property type="match status" value="1"/>
</dbReference>
<dbReference type="InterPro" id="IPR029058">
    <property type="entry name" value="AB_hydrolase_fold"/>
</dbReference>
<sequence length="309" mass="34385">MKKLIFGLILLLMGSAVLLYLSPATLLASMQLIERQRAGLSLKQISVNDLNIHYYEGGPSGAQTILMVHGFAANKDNWLRIARHLTQDYRVIALDLPGFGASSKPAGSYDIGTQTERLADIIDALELNQLHLIGNSMGGHISALYAARYPKRITSLALLDNAGINSPQPSELRLRLKRGEANPLVVKSPEDFQRLLAFIFVKPPYLPESLKGYFAEQAARNSAHYDQVFAHLVERYVPLEPELNKIQAPTLIIWGAEDRVLDVSSVEVMRPLLHKPSVIIMPNTGHAPMIEQPELTAQHYRTFLQALEH</sequence>
<accession>A0A1I3CK75</accession>
<dbReference type="GO" id="GO:0047372">
    <property type="term" value="F:monoacylglycerol lipase activity"/>
    <property type="evidence" value="ECO:0007669"/>
    <property type="project" value="TreeGrafter"/>
</dbReference>
<dbReference type="Pfam" id="PF00561">
    <property type="entry name" value="Abhydrolase_1"/>
    <property type="match status" value="1"/>
</dbReference>
<dbReference type="PANTHER" id="PTHR43798">
    <property type="entry name" value="MONOACYLGLYCEROL LIPASE"/>
    <property type="match status" value="1"/>
</dbReference>
<dbReference type="GO" id="GO:0046464">
    <property type="term" value="P:acylglycerol catabolic process"/>
    <property type="evidence" value="ECO:0007669"/>
    <property type="project" value="TreeGrafter"/>
</dbReference>
<dbReference type="OrthoDB" id="2086224at2"/>
<dbReference type="InterPro" id="IPR050266">
    <property type="entry name" value="AB_hydrolase_sf"/>
</dbReference>
<dbReference type="EMBL" id="FOQL01000001">
    <property type="protein sequence ID" value="SFH74591.1"/>
    <property type="molecule type" value="Genomic_DNA"/>
</dbReference>
<dbReference type="SUPFAM" id="SSF53474">
    <property type="entry name" value="alpha/beta-Hydrolases"/>
    <property type="match status" value="1"/>
</dbReference>
<dbReference type="InterPro" id="IPR000073">
    <property type="entry name" value="AB_hydrolase_1"/>
</dbReference>
<dbReference type="STRING" id="425504.SAMN05216206_0102"/>
<dbReference type="Proteomes" id="UP000243606">
    <property type="component" value="Unassembled WGS sequence"/>
</dbReference>
<proteinExistence type="predicted"/>
<organism evidence="2 3">
    <name type="scientific">Pseudomonas guineae</name>
    <dbReference type="NCBI Taxonomy" id="425504"/>
    <lineage>
        <taxon>Bacteria</taxon>
        <taxon>Pseudomonadati</taxon>
        <taxon>Pseudomonadota</taxon>
        <taxon>Gammaproteobacteria</taxon>
        <taxon>Pseudomonadales</taxon>
        <taxon>Pseudomonadaceae</taxon>
        <taxon>Pseudomonas</taxon>
    </lineage>
</organism>
<dbReference type="RefSeq" id="WP_090238022.1">
    <property type="nucleotide sequence ID" value="NZ_FOQL01000001.1"/>
</dbReference>
<reference evidence="3" key="1">
    <citation type="submission" date="2016-10" db="EMBL/GenBank/DDBJ databases">
        <authorList>
            <person name="Varghese N."/>
            <person name="Submissions S."/>
        </authorList>
    </citation>
    <scope>NUCLEOTIDE SEQUENCE [LARGE SCALE GENOMIC DNA]</scope>
    <source>
        <strain evidence="3">LMG 24016</strain>
    </source>
</reference>
<dbReference type="PANTHER" id="PTHR43798:SF5">
    <property type="entry name" value="MONOACYLGLYCEROL LIPASE ABHD6"/>
    <property type="match status" value="1"/>
</dbReference>
<dbReference type="AlphaFoldDB" id="A0A1I3CK75"/>
<keyword evidence="3" id="KW-1185">Reference proteome</keyword>
<name>A0A1I3CK75_9PSED</name>
<evidence type="ECO:0000313" key="2">
    <source>
        <dbReference type="EMBL" id="SFH74591.1"/>
    </source>
</evidence>
<evidence type="ECO:0000313" key="3">
    <source>
        <dbReference type="Proteomes" id="UP000243606"/>
    </source>
</evidence>
<protein>
    <submittedName>
        <fullName evidence="2">Pimeloyl-ACP methyl ester carboxylesterase</fullName>
    </submittedName>
</protein>
<dbReference type="GO" id="GO:0016020">
    <property type="term" value="C:membrane"/>
    <property type="evidence" value="ECO:0007669"/>
    <property type="project" value="TreeGrafter"/>
</dbReference>
<gene>
    <name evidence="2" type="ORF">SAMN05216206_0102</name>
</gene>